<comment type="caution">
    <text evidence="1">The sequence shown here is derived from an EMBL/GenBank/DDBJ whole genome shotgun (WGS) entry which is preliminary data.</text>
</comment>
<reference evidence="1 2" key="1">
    <citation type="journal article" date="2014" name="Genome Announc.">
        <title>Draft Genome Sequence of Xylella fastidiosa Pear Leaf Scorch Strain in Taiwan.</title>
        <authorList>
            <person name="Su C.C."/>
            <person name="Deng W.L."/>
            <person name="Jan F.J."/>
            <person name="Chang C.J."/>
            <person name="Huang H."/>
            <person name="Chen J."/>
        </authorList>
    </citation>
    <scope>NUCLEOTIDE SEQUENCE [LARGE SCALE GENOMIC DNA]</scope>
    <source>
        <strain evidence="1 2">PLS229</strain>
    </source>
</reference>
<organism evidence="1 2">
    <name type="scientific">Xylella taiwanensis</name>
    <dbReference type="NCBI Taxonomy" id="1444770"/>
    <lineage>
        <taxon>Bacteria</taxon>
        <taxon>Pseudomonadati</taxon>
        <taxon>Pseudomonadota</taxon>
        <taxon>Gammaproteobacteria</taxon>
        <taxon>Lysobacterales</taxon>
        <taxon>Lysobacteraceae</taxon>
        <taxon>Xylella</taxon>
    </lineage>
</organism>
<dbReference type="PATRIC" id="fig|1444770.3.peg.691"/>
<dbReference type="Proteomes" id="UP000020406">
    <property type="component" value="Unassembled WGS sequence"/>
</dbReference>
<protein>
    <submittedName>
        <fullName evidence="1">Uncharacterized protein</fullName>
    </submittedName>
</protein>
<evidence type="ECO:0000313" key="1">
    <source>
        <dbReference type="EMBL" id="EWS78909.1"/>
    </source>
</evidence>
<proteinExistence type="predicted"/>
<gene>
    <name evidence="1" type="ORF">AF72_02860</name>
</gene>
<accession>Z9JL38</accession>
<name>Z9JL38_9GAMM</name>
<dbReference type="STRING" id="1444770.AF72_02860"/>
<sequence>MLVVLDAVFAVAVCSDAGYASGWWCPVGVPVLTLATVFRDSAARSWT</sequence>
<dbReference type="AlphaFoldDB" id="Z9JL38"/>
<dbReference type="EMBL" id="JDSQ01000004">
    <property type="protein sequence ID" value="EWS78909.1"/>
    <property type="molecule type" value="Genomic_DNA"/>
</dbReference>
<evidence type="ECO:0000313" key="2">
    <source>
        <dbReference type="Proteomes" id="UP000020406"/>
    </source>
</evidence>